<dbReference type="InterPro" id="IPR016187">
    <property type="entry name" value="CTDL_fold"/>
</dbReference>
<name>A0A3G8Y463_9FLAO</name>
<dbReference type="Proteomes" id="UP000281810">
    <property type="component" value="Chromosome"/>
</dbReference>
<evidence type="ECO:0000256" key="2">
    <source>
        <dbReference type="SAM" id="SignalP"/>
    </source>
</evidence>
<keyword evidence="2" id="KW-0732">Signal</keyword>
<feature type="chain" id="PRO_5018104221" description="Sulfatase-modifying factor enzyme-like domain-containing protein" evidence="2">
    <location>
        <begin position="25"/>
        <end position="497"/>
    </location>
</feature>
<dbReference type="Gene3D" id="3.90.1580.10">
    <property type="entry name" value="paralog of FGE (formylglycine-generating enzyme)"/>
    <property type="match status" value="1"/>
</dbReference>
<evidence type="ECO:0000256" key="1">
    <source>
        <dbReference type="SAM" id="MobiDB-lite"/>
    </source>
</evidence>
<dbReference type="OrthoDB" id="662753at2"/>
<dbReference type="EMBL" id="CP034161">
    <property type="protein sequence ID" value="AZI40212.1"/>
    <property type="molecule type" value="Genomic_DNA"/>
</dbReference>
<accession>A0A3G8Y463</accession>
<feature type="domain" description="Sulfatase-modifying factor enzyme-like" evidence="3">
    <location>
        <begin position="145"/>
        <end position="479"/>
    </location>
</feature>
<evidence type="ECO:0000313" key="5">
    <source>
        <dbReference type="Proteomes" id="UP000281810"/>
    </source>
</evidence>
<dbReference type="InterPro" id="IPR005532">
    <property type="entry name" value="SUMF_dom"/>
</dbReference>
<dbReference type="SUPFAM" id="SSF56436">
    <property type="entry name" value="C-type lectin-like"/>
    <property type="match status" value="1"/>
</dbReference>
<organism evidence="4 5">
    <name type="scientific">Epilithonimonas vandammei</name>
    <dbReference type="NCBI Taxonomy" id="2487072"/>
    <lineage>
        <taxon>Bacteria</taxon>
        <taxon>Pseudomonadati</taxon>
        <taxon>Bacteroidota</taxon>
        <taxon>Flavobacteriia</taxon>
        <taxon>Flavobacteriales</taxon>
        <taxon>Weeksellaceae</taxon>
        <taxon>Chryseobacterium group</taxon>
        <taxon>Epilithonimonas</taxon>
    </lineage>
</organism>
<reference evidence="5" key="1">
    <citation type="submission" date="2018-11" db="EMBL/GenBank/DDBJ databases">
        <title>Proposal to divide the Flavobacteriaceae and reorganize its genera based on Amino Acid Identity values calculated from whole genome sequences.</title>
        <authorList>
            <person name="Nicholson A.C."/>
            <person name="Gulvik C.A."/>
            <person name="Whitney A.M."/>
            <person name="Humrighouse B.W."/>
            <person name="Bell M."/>
            <person name="Holmes B."/>
            <person name="Steigerwalt A.B."/>
            <person name="Villarma A."/>
            <person name="Sheth M."/>
            <person name="Batra D."/>
            <person name="Pryor J."/>
            <person name="Bernardet J.-F."/>
            <person name="Hugo C."/>
            <person name="Kampfer P."/>
            <person name="Newman J.D."/>
            <person name="McQuiston J.R."/>
        </authorList>
    </citation>
    <scope>NUCLEOTIDE SEQUENCE [LARGE SCALE GENOMIC DNA]</scope>
    <source>
        <strain evidence="5">F5649</strain>
    </source>
</reference>
<evidence type="ECO:0000259" key="3">
    <source>
        <dbReference type="Pfam" id="PF03781"/>
    </source>
</evidence>
<protein>
    <recommendedName>
        <fullName evidence="3">Sulfatase-modifying factor enzyme-like domain-containing protein</fullName>
    </recommendedName>
</protein>
<feature type="signal peptide" evidence="2">
    <location>
        <begin position="1"/>
        <end position="24"/>
    </location>
</feature>
<keyword evidence="5" id="KW-1185">Reference proteome</keyword>
<dbReference type="AlphaFoldDB" id="A0A3G8Y463"/>
<feature type="region of interest" description="Disordered" evidence="1">
    <location>
        <begin position="468"/>
        <end position="497"/>
    </location>
</feature>
<evidence type="ECO:0000313" key="4">
    <source>
        <dbReference type="EMBL" id="AZI40212.1"/>
    </source>
</evidence>
<gene>
    <name evidence="4" type="ORF">EIB74_09645</name>
</gene>
<sequence>MKSLNYFKKVAIAAIGLFAVNIQANNLKITGTSVDTSAGTVTFNIQWDNSWRTNIAPANYDAVWVFLKYQDCADKLWKHANLSVTSSDHSTASPLKIDAVTDGKGVFVYRSAIGGGNISSTSVTLKMNVAAANYENYNFKVFGVEMVNIPQGSFWIGDTTNAGFGISPTYNYQVTAENSNITTSSLGTGNSAPSTFPKGFKSFYSMKYEITQEQYVEFLNTLTYGQQARRSVANPDSATGTFAFADASRNGIKIKVPGSNASTPAVYGCDLTAGDFDDLNDGQNIAMGYQSWSDFTAYLDWSALRPMSELEFEKITRGPLASVAGEYAWGTTSLTYVVPGGILNSGLANEGYNSVTNGRANYEKLSGYVPVSLGGATKVGFTATGSSGRTSASAAYYGAMEMSGNVHEFTVNTKTGGSTFTGVLGDGELSNIAATDGDSNQLNWPDNTGVIFRGGGFEGASGYSGDNSLSLRISDRTQGAPTASTSRGPSYGGRGVR</sequence>
<dbReference type="Pfam" id="PF03781">
    <property type="entry name" value="FGE-sulfatase"/>
    <property type="match status" value="1"/>
</dbReference>
<dbReference type="InterPro" id="IPR042095">
    <property type="entry name" value="SUMF_sf"/>
</dbReference>
<feature type="compositionally biased region" description="Polar residues" evidence="1">
    <location>
        <begin position="468"/>
        <end position="488"/>
    </location>
</feature>
<proteinExistence type="predicted"/>
<dbReference type="RefSeq" id="WP_124802507.1">
    <property type="nucleotide sequence ID" value="NZ_CP034161.1"/>
</dbReference>